<feature type="compositionally biased region" description="Basic and acidic residues" evidence="1">
    <location>
        <begin position="186"/>
        <end position="197"/>
    </location>
</feature>
<dbReference type="EMBL" id="CAIIXF020000010">
    <property type="protein sequence ID" value="CAH1797344.1"/>
    <property type="molecule type" value="Genomic_DNA"/>
</dbReference>
<dbReference type="AlphaFoldDB" id="A0A8J1TWZ7"/>
<accession>A0A8J1TWZ7</accession>
<keyword evidence="3" id="KW-1185">Reference proteome</keyword>
<gene>
    <name evidence="2" type="ORF">OFUS_LOCUS21642</name>
</gene>
<feature type="region of interest" description="Disordered" evidence="1">
    <location>
        <begin position="186"/>
        <end position="212"/>
    </location>
</feature>
<evidence type="ECO:0000313" key="2">
    <source>
        <dbReference type="EMBL" id="CAH1797344.1"/>
    </source>
</evidence>
<sequence length="236" mass="26687">MTESVRSEIAKVNSQLNVPIPDATLQNYIDDVIQCKPSAKVHPRRHSTDTTSHTDEYMKRSSLLWSRTCSDALESHAHITITHEKRKRTASATDSKTNTNNGLETTSPILRRNRASSEIETTKTELLTQNRKAKSPSPSKKHEVASQVYAPRDFKPLPLEKQYPISSIYLDVPTNSRRAKNVEHVTRHKEHIGEKNEGAFGGSPKLKRRSSKFIRRSSKVFTRSKKAITSVLKSTK</sequence>
<feature type="compositionally biased region" description="Polar residues" evidence="1">
    <location>
        <begin position="90"/>
        <end position="108"/>
    </location>
</feature>
<proteinExistence type="predicted"/>
<comment type="caution">
    <text evidence="2">The sequence shown here is derived from an EMBL/GenBank/DDBJ whole genome shotgun (WGS) entry which is preliminary data.</text>
</comment>
<protein>
    <submittedName>
        <fullName evidence="2">Uncharacterized protein</fullName>
    </submittedName>
</protein>
<dbReference type="Proteomes" id="UP000749559">
    <property type="component" value="Unassembled WGS sequence"/>
</dbReference>
<reference evidence="2" key="1">
    <citation type="submission" date="2022-03" db="EMBL/GenBank/DDBJ databases">
        <authorList>
            <person name="Martin C."/>
        </authorList>
    </citation>
    <scope>NUCLEOTIDE SEQUENCE</scope>
</reference>
<evidence type="ECO:0000313" key="3">
    <source>
        <dbReference type="Proteomes" id="UP000749559"/>
    </source>
</evidence>
<organism evidence="2 3">
    <name type="scientific">Owenia fusiformis</name>
    <name type="common">Polychaete worm</name>
    <dbReference type="NCBI Taxonomy" id="6347"/>
    <lineage>
        <taxon>Eukaryota</taxon>
        <taxon>Metazoa</taxon>
        <taxon>Spiralia</taxon>
        <taxon>Lophotrochozoa</taxon>
        <taxon>Annelida</taxon>
        <taxon>Polychaeta</taxon>
        <taxon>Sedentaria</taxon>
        <taxon>Canalipalpata</taxon>
        <taxon>Sabellida</taxon>
        <taxon>Oweniida</taxon>
        <taxon>Oweniidae</taxon>
        <taxon>Owenia</taxon>
    </lineage>
</organism>
<name>A0A8J1TWZ7_OWEFU</name>
<evidence type="ECO:0000256" key="1">
    <source>
        <dbReference type="SAM" id="MobiDB-lite"/>
    </source>
</evidence>
<feature type="region of interest" description="Disordered" evidence="1">
    <location>
        <begin position="80"/>
        <end position="145"/>
    </location>
</feature>